<accession>A0A8S8XAN2</accession>
<keyword evidence="1" id="KW-1133">Transmembrane helix</keyword>
<keyword evidence="3" id="KW-1185">Reference proteome</keyword>
<dbReference type="AlphaFoldDB" id="A0A8S8XAN2"/>
<comment type="caution">
    <text evidence="2">The sequence shown here is derived from an EMBL/GenBank/DDBJ whole genome shotgun (WGS) entry which is preliminary data.</text>
</comment>
<name>A0A8S8XAN2_9PROT</name>
<sequence>MPPYLQQFELLGALPDWAAYLIVAALIGWTLCMFGVVAGKAGRSPVWGLAFVVPYVGLPLLWWWALGRWPVRAPRS</sequence>
<gene>
    <name evidence="2" type="ORF">TMPK1_27700</name>
</gene>
<reference evidence="2" key="1">
    <citation type="submission" date="2021-02" db="EMBL/GenBank/DDBJ databases">
        <title>Genome sequence of Rhodospirillales sp. strain TMPK1 isolated from soil.</title>
        <authorList>
            <person name="Nakai R."/>
            <person name="Kusada H."/>
            <person name="Tamaki H."/>
        </authorList>
    </citation>
    <scope>NUCLEOTIDE SEQUENCE</scope>
    <source>
        <strain evidence="2">TMPK1</strain>
    </source>
</reference>
<dbReference type="EMBL" id="BOPV01000001">
    <property type="protein sequence ID" value="GIL40533.1"/>
    <property type="molecule type" value="Genomic_DNA"/>
</dbReference>
<protein>
    <submittedName>
        <fullName evidence="2">Uncharacterized protein</fullName>
    </submittedName>
</protein>
<evidence type="ECO:0000313" key="3">
    <source>
        <dbReference type="Proteomes" id="UP000681075"/>
    </source>
</evidence>
<feature type="transmembrane region" description="Helical" evidence="1">
    <location>
        <begin position="17"/>
        <end position="39"/>
    </location>
</feature>
<keyword evidence="1" id="KW-0812">Transmembrane</keyword>
<feature type="transmembrane region" description="Helical" evidence="1">
    <location>
        <begin position="46"/>
        <end position="66"/>
    </location>
</feature>
<evidence type="ECO:0000313" key="2">
    <source>
        <dbReference type="EMBL" id="GIL40533.1"/>
    </source>
</evidence>
<dbReference type="Proteomes" id="UP000681075">
    <property type="component" value="Unassembled WGS sequence"/>
</dbReference>
<evidence type="ECO:0000256" key="1">
    <source>
        <dbReference type="SAM" id="Phobius"/>
    </source>
</evidence>
<dbReference type="RefSeq" id="WP_420243635.1">
    <property type="nucleotide sequence ID" value="NZ_BOPV01000001.1"/>
</dbReference>
<proteinExistence type="predicted"/>
<keyword evidence="1" id="KW-0472">Membrane</keyword>
<organism evidence="2 3">
    <name type="scientific">Roseiterribacter gracilis</name>
    <dbReference type="NCBI Taxonomy" id="2812848"/>
    <lineage>
        <taxon>Bacteria</taxon>
        <taxon>Pseudomonadati</taxon>
        <taxon>Pseudomonadota</taxon>
        <taxon>Alphaproteobacteria</taxon>
        <taxon>Rhodospirillales</taxon>
        <taxon>Roseiterribacteraceae</taxon>
        <taxon>Roseiterribacter</taxon>
    </lineage>
</organism>